<evidence type="ECO:0000313" key="5">
    <source>
        <dbReference type="Proteomes" id="UP000893823"/>
    </source>
</evidence>
<keyword evidence="1" id="KW-0812">Transmembrane</keyword>
<evidence type="ECO:0000256" key="1">
    <source>
        <dbReference type="SAM" id="Phobius"/>
    </source>
</evidence>
<evidence type="ECO:0000313" key="2">
    <source>
        <dbReference type="EMBL" id="MCP2365871.1"/>
    </source>
</evidence>
<feature type="transmembrane region" description="Helical" evidence="1">
    <location>
        <begin position="82"/>
        <end position="102"/>
    </location>
</feature>
<reference evidence="2" key="3">
    <citation type="submission" date="2022-06" db="EMBL/GenBank/DDBJ databases">
        <title>Genomic Encyclopedia of Type Strains, Phase III (KMG-III): the genomes of soil and plant-associated and newly described type strains.</title>
        <authorList>
            <person name="Whitman W."/>
        </authorList>
    </citation>
    <scope>NUCLEOTIDE SEQUENCE</scope>
    <source>
        <strain evidence="2">CPCC 202695</strain>
    </source>
</reference>
<evidence type="ECO:0000313" key="4">
    <source>
        <dbReference type="Proteomes" id="UP000199482"/>
    </source>
</evidence>
<dbReference type="Proteomes" id="UP000893823">
    <property type="component" value="Unassembled WGS sequence"/>
</dbReference>
<dbReference type="AlphaFoldDB" id="A0A1H1V7V4"/>
<feature type="transmembrane region" description="Helical" evidence="1">
    <location>
        <begin position="158"/>
        <end position="181"/>
    </location>
</feature>
<proteinExistence type="predicted"/>
<protein>
    <recommendedName>
        <fullName evidence="6">Signal transduction histidine kinase</fullName>
    </recommendedName>
</protein>
<accession>A0A1H1V7V4</accession>
<dbReference type="Proteomes" id="UP000199482">
    <property type="component" value="Chromosome I"/>
</dbReference>
<organism evidence="3 4">
    <name type="scientific">Agromyces flavus</name>
    <dbReference type="NCBI Taxonomy" id="589382"/>
    <lineage>
        <taxon>Bacteria</taxon>
        <taxon>Bacillati</taxon>
        <taxon>Actinomycetota</taxon>
        <taxon>Actinomycetes</taxon>
        <taxon>Micrococcales</taxon>
        <taxon>Microbacteriaceae</taxon>
        <taxon>Agromyces</taxon>
    </lineage>
</organism>
<dbReference type="STRING" id="589382.SAMN04489721_1943"/>
<evidence type="ECO:0000313" key="3">
    <source>
        <dbReference type="EMBL" id="SDS80812.1"/>
    </source>
</evidence>
<evidence type="ECO:0008006" key="6">
    <source>
        <dbReference type="Google" id="ProtNLM"/>
    </source>
</evidence>
<sequence>MSTRMRLTQQEVDPIGGVAAAPLVVVGSALAVAVAVGVTVAQWGVVSAPAVALLAIALVAGAGVVASVSALPGRNPFTADRLWVTVSLAVSGAIAEFVATIGADRAGYEDYGPFVVGILILSVAPYCTWLSLLVAGGIATAVLVILEIGSADPSLPRVTAASVVIVDAVTVLAFAAAAAGYSAAIVRETLAWQRQANVAALERDASLRAGIARSVQQGRVSVLSREVLPFLAQVMNADRLTVADADRARELAEALRRALKAGLESTWLDDLAASVSAVRGVVVTVDDPGGGAARLRSDQRPALTALVSWLSAGGRSRAIRVAVSSAEETDRVVLESESGSAPPTRRELDRFLAVARSVGLRGDVASTRENMRVEFRYDA</sequence>
<dbReference type="EMBL" id="SODL02000001">
    <property type="protein sequence ID" value="MCP2365871.1"/>
    <property type="molecule type" value="Genomic_DNA"/>
</dbReference>
<gene>
    <name evidence="2" type="ORF">BCL57_000013</name>
    <name evidence="3" type="ORF">SAMN04489721_1943</name>
</gene>
<feature type="transmembrane region" description="Helical" evidence="1">
    <location>
        <begin position="21"/>
        <end position="44"/>
    </location>
</feature>
<keyword evidence="5" id="KW-1185">Reference proteome</keyword>
<dbReference type="EMBL" id="LT629755">
    <property type="protein sequence ID" value="SDS80812.1"/>
    <property type="molecule type" value="Genomic_DNA"/>
</dbReference>
<reference evidence="4" key="1">
    <citation type="submission" date="2016-10" db="EMBL/GenBank/DDBJ databases">
        <authorList>
            <person name="Varghese N."/>
            <person name="Submissions S."/>
        </authorList>
    </citation>
    <scope>NUCLEOTIDE SEQUENCE [LARGE SCALE GENOMIC DNA]</scope>
    <source>
        <strain evidence="4">CPCC 202695</strain>
    </source>
</reference>
<keyword evidence="1" id="KW-0472">Membrane</keyword>
<feature type="transmembrane region" description="Helical" evidence="1">
    <location>
        <begin position="114"/>
        <end position="146"/>
    </location>
</feature>
<name>A0A1H1V7V4_9MICO</name>
<reference evidence="3" key="2">
    <citation type="submission" date="2016-10" db="EMBL/GenBank/DDBJ databases">
        <authorList>
            <person name="de Groot N.N."/>
        </authorList>
    </citation>
    <scope>NUCLEOTIDE SEQUENCE [LARGE SCALE GENOMIC DNA]</scope>
    <source>
        <strain evidence="3">CPCC 202695</strain>
    </source>
</reference>
<feature type="transmembrane region" description="Helical" evidence="1">
    <location>
        <begin position="50"/>
        <end position="70"/>
    </location>
</feature>
<dbReference type="OrthoDB" id="5124052at2"/>
<keyword evidence="1" id="KW-1133">Transmembrane helix</keyword>
<dbReference type="RefSeq" id="WP_133988482.1">
    <property type="nucleotide sequence ID" value="NZ_BMDN01000001.1"/>
</dbReference>